<dbReference type="AlphaFoldDB" id="A0A8J3QAR7"/>
<protein>
    <submittedName>
        <fullName evidence="1">Uncharacterized protein</fullName>
    </submittedName>
</protein>
<keyword evidence="2" id="KW-1185">Reference proteome</keyword>
<evidence type="ECO:0000313" key="1">
    <source>
        <dbReference type="EMBL" id="GIH07096.1"/>
    </source>
</evidence>
<gene>
    <name evidence="1" type="ORF">Rhe02_51630</name>
</gene>
<name>A0A8J3QAR7_9ACTN</name>
<dbReference type="SUPFAM" id="SSF46785">
    <property type="entry name" value="Winged helix' DNA-binding domain"/>
    <property type="match status" value="1"/>
</dbReference>
<proteinExistence type="predicted"/>
<dbReference type="InterPro" id="IPR036390">
    <property type="entry name" value="WH_DNA-bd_sf"/>
</dbReference>
<reference evidence="1" key="1">
    <citation type="submission" date="2021-01" db="EMBL/GenBank/DDBJ databases">
        <title>Whole genome shotgun sequence of Rhizocola hellebori NBRC 109834.</title>
        <authorList>
            <person name="Komaki H."/>
            <person name="Tamura T."/>
        </authorList>
    </citation>
    <scope>NUCLEOTIDE SEQUENCE</scope>
    <source>
        <strain evidence="1">NBRC 109834</strain>
    </source>
</reference>
<dbReference type="Proteomes" id="UP000612899">
    <property type="component" value="Unassembled WGS sequence"/>
</dbReference>
<comment type="caution">
    <text evidence="1">The sequence shown here is derived from an EMBL/GenBank/DDBJ whole genome shotgun (WGS) entry which is preliminary data.</text>
</comment>
<dbReference type="EMBL" id="BONY01000033">
    <property type="protein sequence ID" value="GIH07096.1"/>
    <property type="molecule type" value="Genomic_DNA"/>
</dbReference>
<organism evidence="1 2">
    <name type="scientific">Rhizocola hellebori</name>
    <dbReference type="NCBI Taxonomy" id="1392758"/>
    <lineage>
        <taxon>Bacteria</taxon>
        <taxon>Bacillati</taxon>
        <taxon>Actinomycetota</taxon>
        <taxon>Actinomycetes</taxon>
        <taxon>Micromonosporales</taxon>
        <taxon>Micromonosporaceae</taxon>
        <taxon>Rhizocola</taxon>
    </lineage>
</organism>
<sequence>MGGDPAALRVLATLLRSRPQTLPELRGLRGLPTSDLDGVLERLVRSGFIELSGDRILYHAPDRAVEAQAAALAELVTLLPDLTREWQRGGNTAVVIDAELVHGHEQQWRPGPGTPP</sequence>
<evidence type="ECO:0000313" key="2">
    <source>
        <dbReference type="Proteomes" id="UP000612899"/>
    </source>
</evidence>
<accession>A0A8J3QAR7</accession>